<gene>
    <name evidence="10" type="primary">gpsA</name>
    <name evidence="18" type="ORF">DLJ53_11400</name>
</gene>
<protein>
    <recommendedName>
        <fullName evidence="10">Glycerol-3-phosphate dehydrogenase [NAD(P)+]</fullName>
        <ecNumber evidence="10">1.1.1.94</ecNumber>
    </recommendedName>
    <alternativeName>
        <fullName evidence="10">NAD(P)(+)-dependent glycerol-3-phosphate dehydrogenase</fullName>
    </alternativeName>
    <alternativeName>
        <fullName evidence="10">NAD(P)H-dependent dihydroxyacetone-phosphate reductase</fullName>
    </alternativeName>
</protein>
<feature type="binding site" evidence="10">
    <location>
        <position position="134"/>
    </location>
    <ligand>
        <name>sn-glycerol 3-phosphate</name>
        <dbReference type="ChEBI" id="CHEBI:57597"/>
    </ligand>
</feature>
<feature type="binding site" evidence="13">
    <location>
        <begin position="8"/>
        <end position="13"/>
    </location>
    <ligand>
        <name>NAD(+)</name>
        <dbReference type="ChEBI" id="CHEBI:57540"/>
    </ligand>
</feature>
<dbReference type="GO" id="GO:0051287">
    <property type="term" value="F:NAD binding"/>
    <property type="evidence" value="ECO:0007669"/>
    <property type="project" value="InterPro"/>
</dbReference>
<evidence type="ECO:0000256" key="7">
    <source>
        <dbReference type="ARBA" id="ARBA00023098"/>
    </source>
</evidence>
<dbReference type="AlphaFoldDB" id="A0A8B2NWT0"/>
<dbReference type="OrthoDB" id="9812273at2"/>
<feature type="binding site" evidence="10">
    <location>
        <position position="252"/>
    </location>
    <ligand>
        <name>sn-glycerol 3-phosphate</name>
        <dbReference type="ChEBI" id="CHEBI:57597"/>
    </ligand>
</feature>
<feature type="active site" description="Proton acceptor" evidence="10 11">
    <location>
        <position position="187"/>
    </location>
</feature>
<organism evidence="18 19">
    <name type="scientific">Acuticoccus sediminis</name>
    <dbReference type="NCBI Taxonomy" id="2184697"/>
    <lineage>
        <taxon>Bacteria</taxon>
        <taxon>Pseudomonadati</taxon>
        <taxon>Pseudomonadota</taxon>
        <taxon>Alphaproteobacteria</taxon>
        <taxon>Hyphomicrobiales</taxon>
        <taxon>Amorphaceae</taxon>
        <taxon>Acuticoccus</taxon>
    </lineage>
</organism>
<dbReference type="FunFam" id="3.40.50.720:FF:000019">
    <property type="entry name" value="Glycerol-3-phosphate dehydrogenase [NAD(P)+]"/>
    <property type="match status" value="1"/>
</dbReference>
<evidence type="ECO:0000256" key="9">
    <source>
        <dbReference type="ARBA" id="ARBA00023264"/>
    </source>
</evidence>
<dbReference type="PANTHER" id="PTHR11728:SF1">
    <property type="entry name" value="GLYCEROL-3-PHOSPHATE DEHYDROGENASE [NAD(+)] 2, CHLOROPLASTIC"/>
    <property type="match status" value="1"/>
</dbReference>
<name>A0A8B2NWT0_9HYPH</name>
<dbReference type="PRINTS" id="PR00077">
    <property type="entry name" value="GPDHDRGNASE"/>
</dbReference>
<dbReference type="PROSITE" id="PS00957">
    <property type="entry name" value="NAD_G3PDH"/>
    <property type="match status" value="1"/>
</dbReference>
<dbReference type="InterPro" id="IPR036291">
    <property type="entry name" value="NAD(P)-bd_dom_sf"/>
</dbReference>
<evidence type="ECO:0000256" key="3">
    <source>
        <dbReference type="ARBA" id="ARBA00022741"/>
    </source>
</evidence>
<dbReference type="Gene3D" id="1.10.1040.10">
    <property type="entry name" value="N-(1-d-carboxylethyl)-l-norvaline Dehydrogenase, domain 2"/>
    <property type="match status" value="1"/>
</dbReference>
<dbReference type="EMBL" id="QHHQ01000002">
    <property type="protein sequence ID" value="RAI01984.1"/>
    <property type="molecule type" value="Genomic_DNA"/>
</dbReference>
<dbReference type="GO" id="GO:0005829">
    <property type="term" value="C:cytosol"/>
    <property type="evidence" value="ECO:0007669"/>
    <property type="project" value="TreeGrafter"/>
</dbReference>
<keyword evidence="3 10" id="KW-0547">Nucleotide-binding</keyword>
<accession>A0A8B2NWT0</accession>
<keyword evidence="8 10" id="KW-0594">Phospholipid biosynthesis</keyword>
<feature type="binding site" evidence="10">
    <location>
        <position position="12"/>
    </location>
    <ligand>
        <name>NADPH</name>
        <dbReference type="ChEBI" id="CHEBI:57783"/>
    </ligand>
</feature>
<dbReference type="InterPro" id="IPR013328">
    <property type="entry name" value="6PGD_dom2"/>
</dbReference>
<evidence type="ECO:0000256" key="10">
    <source>
        <dbReference type="HAMAP-Rule" id="MF_00394"/>
    </source>
</evidence>
<dbReference type="GO" id="GO:0006650">
    <property type="term" value="P:glycerophospholipid metabolic process"/>
    <property type="evidence" value="ECO:0007669"/>
    <property type="project" value="UniProtKB-UniRule"/>
</dbReference>
<feature type="binding site" evidence="10">
    <location>
        <position position="132"/>
    </location>
    <ligand>
        <name>sn-glycerol 3-phosphate</name>
        <dbReference type="ChEBI" id="CHEBI:57597"/>
    </ligand>
</feature>
<feature type="binding site" evidence="10">
    <location>
        <position position="272"/>
    </location>
    <ligand>
        <name>NADPH</name>
        <dbReference type="ChEBI" id="CHEBI:57783"/>
    </ligand>
</feature>
<feature type="binding site" evidence="13">
    <location>
        <position position="251"/>
    </location>
    <ligand>
        <name>NAD(+)</name>
        <dbReference type="ChEBI" id="CHEBI:57540"/>
    </ligand>
</feature>
<dbReference type="Proteomes" id="UP000249590">
    <property type="component" value="Unassembled WGS sequence"/>
</dbReference>
<evidence type="ECO:0000259" key="17">
    <source>
        <dbReference type="Pfam" id="PF07479"/>
    </source>
</evidence>
<comment type="subcellular location">
    <subcellularLocation>
        <location evidence="10">Cytoplasm</location>
    </subcellularLocation>
</comment>
<feature type="binding site" evidence="10">
    <location>
        <position position="250"/>
    </location>
    <ligand>
        <name>sn-glycerol 3-phosphate</name>
        <dbReference type="ChEBI" id="CHEBI:57597"/>
    </ligand>
</feature>
<keyword evidence="4 10" id="KW-0521">NADP</keyword>
<feature type="binding site" evidence="12">
    <location>
        <position position="104"/>
    </location>
    <ligand>
        <name>substrate</name>
    </ligand>
</feature>
<evidence type="ECO:0000256" key="13">
    <source>
        <dbReference type="PIRSR" id="PIRSR000114-3"/>
    </source>
</evidence>
<dbReference type="Gene3D" id="3.40.50.720">
    <property type="entry name" value="NAD(P)-binding Rossmann-like Domain"/>
    <property type="match status" value="1"/>
</dbReference>
<dbReference type="GO" id="GO:0046168">
    <property type="term" value="P:glycerol-3-phosphate catabolic process"/>
    <property type="evidence" value="ECO:0007669"/>
    <property type="project" value="InterPro"/>
</dbReference>
<comment type="caution">
    <text evidence="10">Lacks conserved residue(s) required for the propagation of feature annotation.</text>
</comment>
<keyword evidence="2 10" id="KW-0444">Lipid biosynthesis</keyword>
<evidence type="ECO:0000259" key="16">
    <source>
        <dbReference type="Pfam" id="PF01210"/>
    </source>
</evidence>
<comment type="pathway">
    <text evidence="10">Membrane lipid metabolism; glycerophospholipid metabolism.</text>
</comment>
<comment type="catalytic activity">
    <reaction evidence="10">
        <text>sn-glycerol 3-phosphate + NAD(+) = dihydroxyacetone phosphate + NADH + H(+)</text>
        <dbReference type="Rhea" id="RHEA:11092"/>
        <dbReference type="ChEBI" id="CHEBI:15378"/>
        <dbReference type="ChEBI" id="CHEBI:57540"/>
        <dbReference type="ChEBI" id="CHEBI:57597"/>
        <dbReference type="ChEBI" id="CHEBI:57642"/>
        <dbReference type="ChEBI" id="CHEBI:57945"/>
        <dbReference type="EC" id="1.1.1.94"/>
    </reaction>
</comment>
<feature type="binding site" evidence="13">
    <location>
        <position position="136"/>
    </location>
    <ligand>
        <name>NAD(+)</name>
        <dbReference type="ChEBI" id="CHEBI:57540"/>
    </ligand>
</feature>
<dbReference type="InterPro" id="IPR011128">
    <property type="entry name" value="G3P_DH_NAD-dep_N"/>
</dbReference>
<dbReference type="Pfam" id="PF01210">
    <property type="entry name" value="NAD_Gly3P_dh_N"/>
    <property type="match status" value="1"/>
</dbReference>
<dbReference type="RefSeq" id="WP_111345242.1">
    <property type="nucleotide sequence ID" value="NZ_QHHQ01000002.1"/>
</dbReference>
<reference evidence="18 19" key="1">
    <citation type="submission" date="2018-05" db="EMBL/GenBank/DDBJ databases">
        <title>Acuticoccus sediminis sp. nov., isolated from deep-sea sediment of Indian Ocean.</title>
        <authorList>
            <person name="Liu X."/>
            <person name="Lai Q."/>
            <person name="Du Y."/>
            <person name="Sun F."/>
            <person name="Zhang X."/>
            <person name="Wang S."/>
            <person name="Shao Z."/>
        </authorList>
    </citation>
    <scope>NUCLEOTIDE SEQUENCE [LARGE SCALE GENOMIC DNA]</scope>
    <source>
        <strain evidence="18 19">PTG4-2</strain>
    </source>
</reference>
<keyword evidence="9 10" id="KW-1208">Phospholipid metabolism</keyword>
<sequence>MSDIAILGAGAFGTALAIALSHHGNRVTLWARDPEAVRIMNAERCNARRLPGAAFPANLVVTADLPAALASARTVLLTVPMQSLAGLLAQAHPAEGSALVACCKGVDLASGLGPTGVIAAACPGAIPAVLTGPSFASDIGHLLPTALTLACADAEAGPALQHQLSTPVLRLYLSRDMAGAELGGALKNVVALAAGITMGAGFGESARAAIITRGFAEMLRFAETTAADPDTLRGLSGLGDLTLTATSEKSRNYRAGLALGRGEPLPEGMTIEGVATAQAVERLAAKRNVPMPLTAMVAAVTRGEVSVPEAAAALLARPLKAE</sequence>
<feature type="binding site" evidence="10">
    <location>
        <position position="240"/>
    </location>
    <ligand>
        <name>sn-glycerol 3-phosphate</name>
        <dbReference type="ChEBI" id="CHEBI:57597"/>
    </ligand>
</feature>
<feature type="domain" description="Glycerol-3-phosphate dehydrogenase NAD-dependent N-terminal" evidence="16">
    <location>
        <begin position="4"/>
        <end position="155"/>
    </location>
</feature>
<dbReference type="GO" id="GO:0005975">
    <property type="term" value="P:carbohydrate metabolic process"/>
    <property type="evidence" value="ECO:0007669"/>
    <property type="project" value="InterPro"/>
</dbReference>
<comment type="catalytic activity">
    <reaction evidence="10 15">
        <text>sn-glycerol 3-phosphate + NADP(+) = dihydroxyacetone phosphate + NADPH + H(+)</text>
        <dbReference type="Rhea" id="RHEA:11096"/>
        <dbReference type="ChEBI" id="CHEBI:15378"/>
        <dbReference type="ChEBI" id="CHEBI:57597"/>
        <dbReference type="ChEBI" id="CHEBI:57642"/>
        <dbReference type="ChEBI" id="CHEBI:57783"/>
        <dbReference type="ChEBI" id="CHEBI:58349"/>
        <dbReference type="EC" id="1.1.1.94"/>
    </reaction>
</comment>
<evidence type="ECO:0000256" key="6">
    <source>
        <dbReference type="ARBA" id="ARBA00023027"/>
    </source>
</evidence>
<evidence type="ECO:0000256" key="15">
    <source>
        <dbReference type="RuleBase" id="RU000439"/>
    </source>
</evidence>
<evidence type="ECO:0000256" key="5">
    <source>
        <dbReference type="ARBA" id="ARBA00023002"/>
    </source>
</evidence>
<keyword evidence="6 10" id="KW-0520">NAD</keyword>
<keyword evidence="7 10" id="KW-0443">Lipid metabolism</keyword>
<dbReference type="GO" id="GO:0046167">
    <property type="term" value="P:glycerol-3-phosphate biosynthetic process"/>
    <property type="evidence" value="ECO:0007669"/>
    <property type="project" value="UniProtKB-UniRule"/>
</dbReference>
<dbReference type="UniPathway" id="UPA00940"/>
<evidence type="ECO:0000256" key="4">
    <source>
        <dbReference type="ARBA" id="ARBA00022857"/>
    </source>
</evidence>
<evidence type="ECO:0000256" key="8">
    <source>
        <dbReference type="ARBA" id="ARBA00023209"/>
    </source>
</evidence>
<comment type="caution">
    <text evidence="18">The sequence shown here is derived from an EMBL/GenBank/DDBJ whole genome shotgun (WGS) entry which is preliminary data.</text>
</comment>
<feature type="binding site" evidence="10">
    <location>
        <position position="251"/>
    </location>
    <ligand>
        <name>sn-glycerol 3-phosphate</name>
        <dbReference type="ChEBI" id="CHEBI:57597"/>
    </ligand>
</feature>
<dbReference type="GO" id="GO:0047952">
    <property type="term" value="F:glycerol-3-phosphate dehydrogenase [NAD(P)+] activity"/>
    <property type="evidence" value="ECO:0007669"/>
    <property type="project" value="UniProtKB-UniRule"/>
</dbReference>
<evidence type="ECO:0000313" key="19">
    <source>
        <dbReference type="Proteomes" id="UP000249590"/>
    </source>
</evidence>
<dbReference type="EC" id="1.1.1.94" evidence="10"/>
<feature type="binding site" evidence="12">
    <location>
        <begin position="251"/>
        <end position="252"/>
    </location>
    <ligand>
        <name>substrate</name>
    </ligand>
</feature>
<keyword evidence="10" id="KW-0963">Cytoplasm</keyword>
<dbReference type="PIRSF" id="PIRSF000114">
    <property type="entry name" value="Glycerol-3-P_dh"/>
    <property type="match status" value="1"/>
</dbReference>
<feature type="binding site" evidence="10">
    <location>
        <position position="32"/>
    </location>
    <ligand>
        <name>NADPH</name>
        <dbReference type="ChEBI" id="CHEBI:57783"/>
    </ligand>
</feature>
<evidence type="ECO:0000256" key="11">
    <source>
        <dbReference type="PIRSR" id="PIRSR000114-1"/>
    </source>
</evidence>
<comment type="similarity">
    <text evidence="1 10 14">Belongs to the NAD-dependent glycerol-3-phosphate dehydrogenase family.</text>
</comment>
<feature type="binding site" evidence="10">
    <location>
        <position position="136"/>
    </location>
    <ligand>
        <name>NADPH</name>
        <dbReference type="ChEBI" id="CHEBI:57783"/>
    </ligand>
</feature>
<evidence type="ECO:0000256" key="1">
    <source>
        <dbReference type="ARBA" id="ARBA00011009"/>
    </source>
</evidence>
<evidence type="ECO:0000313" key="18">
    <source>
        <dbReference type="EMBL" id="RAI01984.1"/>
    </source>
</evidence>
<dbReference type="NCBIfam" id="NF000940">
    <property type="entry name" value="PRK00094.1-2"/>
    <property type="match status" value="1"/>
</dbReference>
<dbReference type="InterPro" id="IPR006168">
    <property type="entry name" value="G3P_DH_NAD-dep"/>
</dbReference>
<evidence type="ECO:0000256" key="2">
    <source>
        <dbReference type="ARBA" id="ARBA00022516"/>
    </source>
</evidence>
<feature type="binding site" evidence="10">
    <location>
        <position position="104"/>
    </location>
    <ligand>
        <name>sn-glycerol 3-phosphate</name>
        <dbReference type="ChEBI" id="CHEBI:57597"/>
    </ligand>
</feature>
<feature type="domain" description="Glycerol-3-phosphate dehydrogenase NAD-dependent C-terminal" evidence="17">
    <location>
        <begin position="176"/>
        <end position="310"/>
    </location>
</feature>
<feature type="binding site" evidence="10">
    <location>
        <position position="104"/>
    </location>
    <ligand>
        <name>NADPH</name>
        <dbReference type="ChEBI" id="CHEBI:57783"/>
    </ligand>
</feature>
<keyword evidence="19" id="KW-1185">Reference proteome</keyword>
<feature type="binding site" evidence="10">
    <location>
        <position position="187"/>
    </location>
    <ligand>
        <name>sn-glycerol 3-phosphate</name>
        <dbReference type="ChEBI" id="CHEBI:57597"/>
    </ligand>
</feature>
<evidence type="ECO:0000256" key="14">
    <source>
        <dbReference type="RuleBase" id="RU000437"/>
    </source>
</evidence>
<dbReference type="SUPFAM" id="SSF48179">
    <property type="entry name" value="6-phosphogluconate dehydrogenase C-terminal domain-like"/>
    <property type="match status" value="1"/>
</dbReference>
<dbReference type="GO" id="GO:0008654">
    <property type="term" value="P:phospholipid biosynthetic process"/>
    <property type="evidence" value="ECO:0007669"/>
    <property type="project" value="UniProtKB-KW"/>
</dbReference>
<evidence type="ECO:0000256" key="12">
    <source>
        <dbReference type="PIRSR" id="PIRSR000114-2"/>
    </source>
</evidence>
<dbReference type="SUPFAM" id="SSF51735">
    <property type="entry name" value="NAD(P)-binding Rossmann-fold domains"/>
    <property type="match status" value="1"/>
</dbReference>
<dbReference type="PANTHER" id="PTHR11728">
    <property type="entry name" value="GLYCEROL-3-PHOSPHATE DEHYDROGENASE"/>
    <property type="match status" value="1"/>
</dbReference>
<comment type="function">
    <text evidence="10">Catalyzes the reduction of the glycolytic intermediate dihydroxyacetone phosphate (DHAP) to sn-glycerol 3-phosphate (G3P), the key precursor for phospholipid synthesis.</text>
</comment>
<keyword evidence="5 10" id="KW-0560">Oxidoreductase</keyword>
<dbReference type="HAMAP" id="MF_00394">
    <property type="entry name" value="NAD_Glyc3P_dehydrog"/>
    <property type="match status" value="1"/>
</dbReference>
<proteinExistence type="inferred from homology"/>
<dbReference type="InterPro" id="IPR008927">
    <property type="entry name" value="6-PGluconate_DH-like_C_sf"/>
</dbReference>
<feature type="binding site" evidence="10">
    <location>
        <position position="251"/>
    </location>
    <ligand>
        <name>NADPH</name>
        <dbReference type="ChEBI" id="CHEBI:57783"/>
    </ligand>
</feature>
<dbReference type="NCBIfam" id="NF000942">
    <property type="entry name" value="PRK00094.1-4"/>
    <property type="match status" value="1"/>
</dbReference>
<dbReference type="Pfam" id="PF07479">
    <property type="entry name" value="NAD_Gly3P_dh_C"/>
    <property type="match status" value="1"/>
</dbReference>
<dbReference type="InterPro" id="IPR006109">
    <property type="entry name" value="G3P_DH_NAD-dep_C"/>
</dbReference>